<dbReference type="InParanoid" id="A0A0C3FT17"/>
<sequence length="79" mass="8396">FTNVPSRFINLSNDLEFAGWGSSSRLSLSSEDHERGQETLRVLKGQKILGVFLASALAGNDILGGVFYTLPAVVAVASV</sequence>
<reference evidence="1 2" key="1">
    <citation type="submission" date="2014-04" db="EMBL/GenBank/DDBJ databases">
        <authorList>
            <consortium name="DOE Joint Genome Institute"/>
            <person name="Kuo A."/>
            <person name="Tarkka M."/>
            <person name="Buscot F."/>
            <person name="Kohler A."/>
            <person name="Nagy L.G."/>
            <person name="Floudas D."/>
            <person name="Copeland A."/>
            <person name="Barry K.W."/>
            <person name="Cichocki N."/>
            <person name="Veneault-Fourrey C."/>
            <person name="LaButti K."/>
            <person name="Lindquist E.A."/>
            <person name="Lipzen A."/>
            <person name="Lundell T."/>
            <person name="Morin E."/>
            <person name="Murat C."/>
            <person name="Sun H."/>
            <person name="Tunlid A."/>
            <person name="Henrissat B."/>
            <person name="Grigoriev I.V."/>
            <person name="Hibbett D.S."/>
            <person name="Martin F."/>
            <person name="Nordberg H.P."/>
            <person name="Cantor M.N."/>
            <person name="Hua S.X."/>
        </authorList>
    </citation>
    <scope>NUCLEOTIDE SEQUENCE [LARGE SCALE GENOMIC DNA]</scope>
    <source>
        <strain evidence="1 2">F 1598</strain>
    </source>
</reference>
<dbReference type="STRING" id="765440.A0A0C3FT17"/>
<accession>A0A0C3FT17</accession>
<keyword evidence="2" id="KW-1185">Reference proteome</keyword>
<evidence type="ECO:0000313" key="1">
    <source>
        <dbReference type="EMBL" id="KIM82859.1"/>
    </source>
</evidence>
<evidence type="ECO:0000313" key="2">
    <source>
        <dbReference type="Proteomes" id="UP000054166"/>
    </source>
</evidence>
<name>A0A0C3FT17_PILCF</name>
<proteinExistence type="predicted"/>
<dbReference type="OrthoDB" id="1718410at2759"/>
<gene>
    <name evidence="1" type="ORF">PILCRDRAFT_70435</name>
</gene>
<dbReference type="HOGENOM" id="CLU_2612581_0_0_1"/>
<organism evidence="1 2">
    <name type="scientific">Piloderma croceum (strain F 1598)</name>
    <dbReference type="NCBI Taxonomy" id="765440"/>
    <lineage>
        <taxon>Eukaryota</taxon>
        <taxon>Fungi</taxon>
        <taxon>Dikarya</taxon>
        <taxon>Basidiomycota</taxon>
        <taxon>Agaricomycotina</taxon>
        <taxon>Agaricomycetes</taxon>
        <taxon>Agaricomycetidae</taxon>
        <taxon>Atheliales</taxon>
        <taxon>Atheliaceae</taxon>
        <taxon>Piloderma</taxon>
    </lineage>
</organism>
<feature type="non-terminal residue" evidence="1">
    <location>
        <position position="1"/>
    </location>
</feature>
<dbReference type="Proteomes" id="UP000054166">
    <property type="component" value="Unassembled WGS sequence"/>
</dbReference>
<protein>
    <submittedName>
        <fullName evidence="1">Uncharacterized protein</fullName>
    </submittedName>
</protein>
<dbReference type="EMBL" id="KN832993">
    <property type="protein sequence ID" value="KIM82859.1"/>
    <property type="molecule type" value="Genomic_DNA"/>
</dbReference>
<dbReference type="AlphaFoldDB" id="A0A0C3FT17"/>
<reference evidence="2" key="2">
    <citation type="submission" date="2015-01" db="EMBL/GenBank/DDBJ databases">
        <title>Evolutionary Origins and Diversification of the Mycorrhizal Mutualists.</title>
        <authorList>
            <consortium name="DOE Joint Genome Institute"/>
            <consortium name="Mycorrhizal Genomics Consortium"/>
            <person name="Kohler A."/>
            <person name="Kuo A."/>
            <person name="Nagy L.G."/>
            <person name="Floudas D."/>
            <person name="Copeland A."/>
            <person name="Barry K.W."/>
            <person name="Cichocki N."/>
            <person name="Veneault-Fourrey C."/>
            <person name="LaButti K."/>
            <person name="Lindquist E.A."/>
            <person name="Lipzen A."/>
            <person name="Lundell T."/>
            <person name="Morin E."/>
            <person name="Murat C."/>
            <person name="Riley R."/>
            <person name="Ohm R."/>
            <person name="Sun H."/>
            <person name="Tunlid A."/>
            <person name="Henrissat B."/>
            <person name="Grigoriev I.V."/>
            <person name="Hibbett D.S."/>
            <person name="Martin F."/>
        </authorList>
    </citation>
    <scope>NUCLEOTIDE SEQUENCE [LARGE SCALE GENOMIC DNA]</scope>
    <source>
        <strain evidence="2">F 1598</strain>
    </source>
</reference>